<evidence type="ECO:0008006" key="2">
    <source>
        <dbReference type="Google" id="ProtNLM"/>
    </source>
</evidence>
<feature type="non-terminal residue" evidence="1">
    <location>
        <position position="98"/>
    </location>
</feature>
<dbReference type="EMBL" id="UINC01020816">
    <property type="protein sequence ID" value="SVA87035.1"/>
    <property type="molecule type" value="Genomic_DNA"/>
</dbReference>
<sequence length="98" mass="11324">MRVKTIHNDLMLLANKEIAEHSQRFFKTGKGEYGESDIFLGIRVPVLRKLVNKYRGISLEEVSKLLHSKFHEERLLAVLILVHLFKNRSGTLDESGTY</sequence>
<dbReference type="AlphaFoldDB" id="A0A381ZCJ7"/>
<dbReference type="Pfam" id="PF08713">
    <property type="entry name" value="DNA_alkylation"/>
    <property type="match status" value="1"/>
</dbReference>
<evidence type="ECO:0000313" key="1">
    <source>
        <dbReference type="EMBL" id="SVA87035.1"/>
    </source>
</evidence>
<dbReference type="InterPro" id="IPR014825">
    <property type="entry name" value="DNA_alkylation"/>
</dbReference>
<gene>
    <name evidence="1" type="ORF">METZ01_LOCUS139889</name>
</gene>
<name>A0A381ZCJ7_9ZZZZ</name>
<accession>A0A381ZCJ7</accession>
<dbReference type="SUPFAM" id="SSF48371">
    <property type="entry name" value="ARM repeat"/>
    <property type="match status" value="1"/>
</dbReference>
<proteinExistence type="predicted"/>
<protein>
    <recommendedName>
        <fullName evidence="2">DNA alkylation repair enzyme</fullName>
    </recommendedName>
</protein>
<dbReference type="Gene3D" id="1.25.10.90">
    <property type="match status" value="1"/>
</dbReference>
<reference evidence="1" key="1">
    <citation type="submission" date="2018-05" db="EMBL/GenBank/DDBJ databases">
        <authorList>
            <person name="Lanie J.A."/>
            <person name="Ng W.-L."/>
            <person name="Kazmierczak K.M."/>
            <person name="Andrzejewski T.M."/>
            <person name="Davidsen T.M."/>
            <person name="Wayne K.J."/>
            <person name="Tettelin H."/>
            <person name="Glass J.I."/>
            <person name="Rusch D."/>
            <person name="Podicherti R."/>
            <person name="Tsui H.-C.T."/>
            <person name="Winkler M.E."/>
        </authorList>
    </citation>
    <scope>NUCLEOTIDE SEQUENCE</scope>
</reference>
<organism evidence="1">
    <name type="scientific">marine metagenome</name>
    <dbReference type="NCBI Taxonomy" id="408172"/>
    <lineage>
        <taxon>unclassified sequences</taxon>
        <taxon>metagenomes</taxon>
        <taxon>ecological metagenomes</taxon>
    </lineage>
</organism>
<dbReference type="InterPro" id="IPR016024">
    <property type="entry name" value="ARM-type_fold"/>
</dbReference>